<reference evidence="3 4" key="1">
    <citation type="submission" date="2016-11" db="EMBL/GenBank/DDBJ databases">
        <authorList>
            <person name="Jaros S."/>
            <person name="Januszkiewicz K."/>
            <person name="Wedrychowicz H."/>
        </authorList>
    </citation>
    <scope>NUCLEOTIDE SEQUENCE [LARGE SCALE GENOMIC DNA]</scope>
    <source>
        <strain evidence="3 4">CGMCC 1.6102</strain>
    </source>
</reference>
<dbReference type="RefSeq" id="WP_073097767.1">
    <property type="nucleotide sequence ID" value="NZ_FRCY01000020.1"/>
</dbReference>
<dbReference type="STRING" id="388280.SAMN04488057_12040"/>
<dbReference type="EMBL" id="FRCY01000020">
    <property type="protein sequence ID" value="SHN32402.1"/>
    <property type="molecule type" value="Genomic_DNA"/>
</dbReference>
<dbReference type="SUPFAM" id="SSF101874">
    <property type="entry name" value="YceI-like"/>
    <property type="match status" value="1"/>
</dbReference>
<dbReference type="AlphaFoldDB" id="A0A1M7QM17"/>
<evidence type="ECO:0000256" key="1">
    <source>
        <dbReference type="SAM" id="SignalP"/>
    </source>
</evidence>
<evidence type="ECO:0000259" key="2">
    <source>
        <dbReference type="SMART" id="SM00867"/>
    </source>
</evidence>
<feature type="chain" id="PRO_5012364849" evidence="1">
    <location>
        <begin position="20"/>
        <end position="180"/>
    </location>
</feature>
<evidence type="ECO:0000313" key="3">
    <source>
        <dbReference type="EMBL" id="SHN32402.1"/>
    </source>
</evidence>
<dbReference type="PANTHER" id="PTHR34406:SF1">
    <property type="entry name" value="PROTEIN YCEI"/>
    <property type="match status" value="1"/>
</dbReference>
<gene>
    <name evidence="3" type="ORF">SAMN04488057_12040</name>
</gene>
<dbReference type="PANTHER" id="PTHR34406">
    <property type="entry name" value="PROTEIN YCEI"/>
    <property type="match status" value="1"/>
</dbReference>
<dbReference type="Proteomes" id="UP000184513">
    <property type="component" value="Unassembled WGS sequence"/>
</dbReference>
<accession>A0A1M7QM17</accession>
<keyword evidence="4" id="KW-1185">Reference proteome</keyword>
<dbReference type="Gene3D" id="2.40.128.110">
    <property type="entry name" value="Lipid/polyisoprenoid-binding, YceI-like"/>
    <property type="match status" value="1"/>
</dbReference>
<dbReference type="InterPro" id="IPR007372">
    <property type="entry name" value="Lipid/polyisoprenoid-bd_YceI"/>
</dbReference>
<name>A0A1M7QM17_9BACT</name>
<dbReference type="Pfam" id="PF04264">
    <property type="entry name" value="YceI"/>
    <property type="match status" value="1"/>
</dbReference>
<dbReference type="OrthoDB" id="116832at2"/>
<organism evidence="3 4">
    <name type="scientific">Cyclobacterium lianum</name>
    <dbReference type="NCBI Taxonomy" id="388280"/>
    <lineage>
        <taxon>Bacteria</taxon>
        <taxon>Pseudomonadati</taxon>
        <taxon>Bacteroidota</taxon>
        <taxon>Cytophagia</taxon>
        <taxon>Cytophagales</taxon>
        <taxon>Cyclobacteriaceae</taxon>
        <taxon>Cyclobacterium</taxon>
    </lineage>
</organism>
<dbReference type="SMART" id="SM00867">
    <property type="entry name" value="YceI"/>
    <property type="match status" value="1"/>
</dbReference>
<sequence length="180" mass="20386">MKNCYITLFIFLLSQSLQAQGHKTVSGEIEFFSSAPVEDIQAVNNGPTGLFNEQTGSLAFLVPVRAFRFPKSLMQEHFNDKFMDSHTYPEASFEGRLSGYDRRRSGSQEAFAEGNLTIHGQTNKVRVPGNINFKGDQIIMDAVFPVKLEDYNIEIPKVLFYNIAEEVEVTVSFVFEKTDR</sequence>
<protein>
    <submittedName>
        <fullName evidence="3">YceI-like domain-containing protein</fullName>
    </submittedName>
</protein>
<feature type="domain" description="Lipid/polyisoprenoid-binding YceI-like" evidence="2">
    <location>
        <begin position="26"/>
        <end position="176"/>
    </location>
</feature>
<keyword evidence="1" id="KW-0732">Signal</keyword>
<proteinExistence type="predicted"/>
<evidence type="ECO:0000313" key="4">
    <source>
        <dbReference type="Proteomes" id="UP000184513"/>
    </source>
</evidence>
<feature type="signal peptide" evidence="1">
    <location>
        <begin position="1"/>
        <end position="19"/>
    </location>
</feature>
<dbReference type="InterPro" id="IPR036761">
    <property type="entry name" value="TTHA0802/YceI-like_sf"/>
</dbReference>